<dbReference type="EMBL" id="VYZN01000009">
    <property type="protein sequence ID" value="KAE9543084.1"/>
    <property type="molecule type" value="Genomic_DNA"/>
</dbReference>
<organism evidence="1 2">
    <name type="scientific">Aphis glycines</name>
    <name type="common">Soybean aphid</name>
    <dbReference type="NCBI Taxonomy" id="307491"/>
    <lineage>
        <taxon>Eukaryota</taxon>
        <taxon>Metazoa</taxon>
        <taxon>Ecdysozoa</taxon>
        <taxon>Arthropoda</taxon>
        <taxon>Hexapoda</taxon>
        <taxon>Insecta</taxon>
        <taxon>Pterygota</taxon>
        <taxon>Neoptera</taxon>
        <taxon>Paraneoptera</taxon>
        <taxon>Hemiptera</taxon>
        <taxon>Sternorrhyncha</taxon>
        <taxon>Aphidomorpha</taxon>
        <taxon>Aphidoidea</taxon>
        <taxon>Aphididae</taxon>
        <taxon>Aphidini</taxon>
        <taxon>Aphis</taxon>
        <taxon>Aphis</taxon>
    </lineage>
</organism>
<accession>A0A6G0U1Y4</accession>
<sequence>MHLFEEIDAIQYCQSTNTELSVNFLQVCSASSSTEFRAFLCYKHTAMYLFFLKLLKLRSNLHCVLNITNKYSYSPLPKPSFRSTPADKISFTHKLYPNLNIKKYYFKNPTLKNLPIINCKNEIIILNHPMKNPFLILLAMHTIKCKKYNYTFTQTSVSGILCHLDDKFMKTSPGDVRADNNIESLDK</sequence>
<proteinExistence type="predicted"/>
<protein>
    <submittedName>
        <fullName evidence="1">Uncharacterized protein</fullName>
    </submittedName>
</protein>
<gene>
    <name evidence="1" type="ORF">AGLY_002995</name>
</gene>
<evidence type="ECO:0000313" key="1">
    <source>
        <dbReference type="EMBL" id="KAE9543084.1"/>
    </source>
</evidence>
<keyword evidence="2" id="KW-1185">Reference proteome</keyword>
<comment type="caution">
    <text evidence="1">The sequence shown here is derived from an EMBL/GenBank/DDBJ whole genome shotgun (WGS) entry which is preliminary data.</text>
</comment>
<evidence type="ECO:0000313" key="2">
    <source>
        <dbReference type="Proteomes" id="UP000475862"/>
    </source>
</evidence>
<dbReference type="AlphaFoldDB" id="A0A6G0U1Y4"/>
<reference evidence="1 2" key="1">
    <citation type="submission" date="2019-08" db="EMBL/GenBank/DDBJ databases">
        <title>The genome of the soybean aphid Biotype 1, its phylome, world population structure and adaptation to the North American continent.</title>
        <authorList>
            <person name="Giordano R."/>
            <person name="Donthu R.K."/>
            <person name="Hernandez A.G."/>
            <person name="Wright C.L."/>
            <person name="Zimin A.V."/>
        </authorList>
    </citation>
    <scope>NUCLEOTIDE SEQUENCE [LARGE SCALE GENOMIC DNA]</scope>
    <source>
        <tissue evidence="1">Whole aphids</tissue>
    </source>
</reference>
<dbReference type="Proteomes" id="UP000475862">
    <property type="component" value="Unassembled WGS sequence"/>
</dbReference>
<name>A0A6G0U1Y4_APHGL</name>